<organism evidence="1 2">
    <name type="scientific">Terribacillus saccharophilus</name>
    <dbReference type="NCBI Taxonomy" id="361277"/>
    <lineage>
        <taxon>Bacteria</taxon>
        <taxon>Bacillati</taxon>
        <taxon>Bacillota</taxon>
        <taxon>Bacilli</taxon>
        <taxon>Bacillales</taxon>
        <taxon>Bacillaceae</taxon>
        <taxon>Terribacillus</taxon>
    </lineage>
</organism>
<reference evidence="1 2" key="1">
    <citation type="submission" date="2017-07" db="EMBL/GenBank/DDBJ databases">
        <title>Isolation and whole genome analysis of endospore-forming bacteria from heroin.</title>
        <authorList>
            <person name="Kalinowski J."/>
            <person name="Ahrens B."/>
            <person name="Al-Dilaimi A."/>
            <person name="Winkler A."/>
            <person name="Wibberg D."/>
            <person name="Schleenbecker U."/>
            <person name="Ruckert C."/>
            <person name="Wolfel R."/>
            <person name="Grass G."/>
        </authorList>
    </citation>
    <scope>NUCLEOTIDE SEQUENCE [LARGE SCALE GENOMIC DNA]</scope>
    <source>
        <strain evidence="1 2">7517-1</strain>
    </source>
</reference>
<protein>
    <submittedName>
        <fullName evidence="1">Uncharacterized protein</fullName>
    </submittedName>
</protein>
<keyword evidence="2" id="KW-1185">Reference proteome</keyword>
<comment type="caution">
    <text evidence="1">The sequence shown here is derived from an EMBL/GenBank/DDBJ whole genome shotgun (WGS) entry which is preliminary data.</text>
</comment>
<accession>A0ABX4GUM0</accession>
<dbReference type="Proteomes" id="UP000216852">
    <property type="component" value="Unassembled WGS sequence"/>
</dbReference>
<dbReference type="RefSeq" id="WP_095220433.1">
    <property type="nucleotide sequence ID" value="NZ_NPBJ01000035.1"/>
</dbReference>
<proteinExistence type="predicted"/>
<evidence type="ECO:0000313" key="2">
    <source>
        <dbReference type="Proteomes" id="UP000216852"/>
    </source>
</evidence>
<name>A0ABX4GUM0_9BACI</name>
<gene>
    <name evidence="1" type="ORF">CHH48_16585</name>
</gene>
<dbReference type="EMBL" id="NPBJ01000035">
    <property type="protein sequence ID" value="PAD98570.1"/>
    <property type="molecule type" value="Genomic_DNA"/>
</dbReference>
<sequence>MKDGNHITLLCQGFHDDTNNNEIMFGLIHAIERNFRHPKEGL</sequence>
<evidence type="ECO:0000313" key="1">
    <source>
        <dbReference type="EMBL" id="PAD98570.1"/>
    </source>
</evidence>